<evidence type="ECO:0000256" key="7">
    <source>
        <dbReference type="ARBA" id="ARBA00023175"/>
    </source>
</evidence>
<dbReference type="GO" id="GO:0005874">
    <property type="term" value="C:microtubule"/>
    <property type="evidence" value="ECO:0007669"/>
    <property type="project" value="UniProtKB-KW"/>
</dbReference>
<feature type="compositionally biased region" description="Low complexity" evidence="11">
    <location>
        <begin position="16"/>
        <end position="27"/>
    </location>
</feature>
<feature type="compositionally biased region" description="Basic residues" evidence="11">
    <location>
        <begin position="1"/>
        <end position="12"/>
    </location>
</feature>
<evidence type="ECO:0000256" key="6">
    <source>
        <dbReference type="ARBA" id="ARBA00023054"/>
    </source>
</evidence>
<dbReference type="Proteomes" id="UP000728032">
    <property type="component" value="Unassembled WGS sequence"/>
</dbReference>
<evidence type="ECO:0000256" key="11">
    <source>
        <dbReference type="SAM" id="MobiDB-lite"/>
    </source>
</evidence>
<dbReference type="EMBL" id="CAJPVJ010012117">
    <property type="protein sequence ID" value="CAG2174156.1"/>
    <property type="molecule type" value="Genomic_DNA"/>
</dbReference>
<dbReference type="OrthoDB" id="5984396at2759"/>
<protein>
    <recommendedName>
        <fullName evidence="12">Kinesin motor domain-containing protein</fullName>
    </recommendedName>
</protein>
<comment type="similarity">
    <text evidence="9">Belongs to the TRAFAC class myosin-kinesin ATPase superfamily. Kinesin family.</text>
</comment>
<dbReference type="GO" id="GO:0003777">
    <property type="term" value="F:microtubule motor activity"/>
    <property type="evidence" value="ECO:0007669"/>
    <property type="project" value="InterPro"/>
</dbReference>
<feature type="binding site" evidence="9">
    <location>
        <begin position="226"/>
        <end position="233"/>
    </location>
    <ligand>
        <name>ATP</name>
        <dbReference type="ChEBI" id="CHEBI:30616"/>
    </ligand>
</feature>
<evidence type="ECO:0000256" key="9">
    <source>
        <dbReference type="PROSITE-ProRule" id="PRU00283"/>
    </source>
</evidence>
<evidence type="ECO:0000259" key="12">
    <source>
        <dbReference type="PROSITE" id="PS50067"/>
    </source>
</evidence>
<keyword evidence="8" id="KW-0206">Cytoskeleton</keyword>
<feature type="coiled-coil region" evidence="10">
    <location>
        <begin position="95"/>
        <end position="129"/>
    </location>
</feature>
<dbReference type="SMART" id="SM00129">
    <property type="entry name" value="KISc"/>
    <property type="match status" value="1"/>
</dbReference>
<evidence type="ECO:0000256" key="4">
    <source>
        <dbReference type="ARBA" id="ARBA00022741"/>
    </source>
</evidence>
<dbReference type="Gene3D" id="3.40.850.10">
    <property type="entry name" value="Kinesin motor domain"/>
    <property type="match status" value="1"/>
</dbReference>
<proteinExistence type="inferred from homology"/>
<evidence type="ECO:0000256" key="1">
    <source>
        <dbReference type="ARBA" id="ARBA00004245"/>
    </source>
</evidence>
<dbReference type="InterPro" id="IPR036961">
    <property type="entry name" value="Kinesin_motor_dom_sf"/>
</dbReference>
<evidence type="ECO:0000256" key="8">
    <source>
        <dbReference type="ARBA" id="ARBA00023212"/>
    </source>
</evidence>
<keyword evidence="6 10" id="KW-0175">Coiled coil</keyword>
<dbReference type="InterPro" id="IPR027417">
    <property type="entry name" value="P-loop_NTPase"/>
</dbReference>
<dbReference type="PROSITE" id="PS50067">
    <property type="entry name" value="KINESIN_MOTOR_2"/>
    <property type="match status" value="1"/>
</dbReference>
<comment type="subcellular location">
    <subcellularLocation>
        <location evidence="1">Cytoplasm</location>
        <location evidence="1">Cytoskeleton</location>
    </subcellularLocation>
</comment>
<dbReference type="AlphaFoldDB" id="A0A7R9QSK5"/>
<keyword evidence="14" id="KW-1185">Reference proteome</keyword>
<dbReference type="GO" id="GO:0000278">
    <property type="term" value="P:mitotic cell cycle"/>
    <property type="evidence" value="ECO:0007669"/>
    <property type="project" value="TreeGrafter"/>
</dbReference>
<feature type="region of interest" description="Disordered" evidence="11">
    <location>
        <begin position="1"/>
        <end position="30"/>
    </location>
</feature>
<keyword evidence="3" id="KW-0493">Microtubule</keyword>
<dbReference type="InterPro" id="IPR001752">
    <property type="entry name" value="Kinesin_motor_dom"/>
</dbReference>
<organism evidence="13">
    <name type="scientific">Oppiella nova</name>
    <dbReference type="NCBI Taxonomy" id="334625"/>
    <lineage>
        <taxon>Eukaryota</taxon>
        <taxon>Metazoa</taxon>
        <taxon>Ecdysozoa</taxon>
        <taxon>Arthropoda</taxon>
        <taxon>Chelicerata</taxon>
        <taxon>Arachnida</taxon>
        <taxon>Acari</taxon>
        <taxon>Acariformes</taxon>
        <taxon>Sarcoptiformes</taxon>
        <taxon>Oribatida</taxon>
        <taxon>Brachypylina</taxon>
        <taxon>Oppioidea</taxon>
        <taxon>Oppiidae</taxon>
        <taxon>Oppiella</taxon>
    </lineage>
</organism>
<dbReference type="GO" id="GO:0005524">
    <property type="term" value="F:ATP binding"/>
    <property type="evidence" value="ECO:0007669"/>
    <property type="project" value="UniProtKB-UniRule"/>
</dbReference>
<evidence type="ECO:0000256" key="3">
    <source>
        <dbReference type="ARBA" id="ARBA00022701"/>
    </source>
</evidence>
<keyword evidence="7 9" id="KW-0505">Motor protein</keyword>
<dbReference type="SUPFAM" id="SSF52540">
    <property type="entry name" value="P-loop containing nucleoside triphosphate hydrolases"/>
    <property type="match status" value="1"/>
</dbReference>
<dbReference type="Pfam" id="PF00225">
    <property type="entry name" value="Kinesin"/>
    <property type="match status" value="1"/>
</dbReference>
<accession>A0A7R9QSK5</accession>
<feature type="non-terminal residue" evidence="13">
    <location>
        <position position="1"/>
    </location>
</feature>
<keyword evidence="2" id="KW-0963">Cytoplasm</keyword>
<name>A0A7R9QSK5_9ACAR</name>
<dbReference type="GO" id="GO:0007018">
    <property type="term" value="P:microtubule-based movement"/>
    <property type="evidence" value="ECO:0007669"/>
    <property type="project" value="InterPro"/>
</dbReference>
<evidence type="ECO:0000256" key="10">
    <source>
        <dbReference type="SAM" id="Coils"/>
    </source>
</evidence>
<feature type="domain" description="Kinesin motor" evidence="12">
    <location>
        <begin position="149"/>
        <end position="302"/>
    </location>
</feature>
<dbReference type="GO" id="GO:0008017">
    <property type="term" value="F:microtubule binding"/>
    <property type="evidence" value="ECO:0007669"/>
    <property type="project" value="InterPro"/>
</dbReference>
<dbReference type="EMBL" id="OC926942">
    <property type="protein sequence ID" value="CAD7656969.1"/>
    <property type="molecule type" value="Genomic_DNA"/>
</dbReference>
<keyword evidence="5 9" id="KW-0067">ATP-binding</keyword>
<dbReference type="PANTHER" id="PTHR47968">
    <property type="entry name" value="CENTROMERE PROTEIN E"/>
    <property type="match status" value="1"/>
</dbReference>
<keyword evidence="4 9" id="KW-0547">Nucleotide-binding</keyword>
<evidence type="ECO:0000256" key="2">
    <source>
        <dbReference type="ARBA" id="ARBA00022490"/>
    </source>
</evidence>
<reference evidence="13" key="1">
    <citation type="submission" date="2020-11" db="EMBL/GenBank/DDBJ databases">
        <authorList>
            <person name="Tran Van P."/>
        </authorList>
    </citation>
    <scope>NUCLEOTIDE SEQUENCE</scope>
</reference>
<sequence length="302" mass="34959">MDRMSSNRHKRLSQLSSDVNTNTTSSVGHMTSIDNNYAEPLYQTRHDLHDKDLIETRARVLQMEKTMKFWSDCLANWREKWRKVRDERNKCREESRVLSNRLNSMTKELSEAMRQKSELEAKVETLEQRIKSIDIFYNNNKTNDLDKNNVRVVIRCRPLLQDLESGQDVCVELDNDGQTIRVASRQFTFDTIFSMDSTQTDVFTHSAKHIIDCVLQGYNGTIFAYGQTGTGKTFTSSGIMSASFDHIFDHISKSGNDTKFLVRASFYEIYNEEIRDLLSKNNTKPLELKESTQCGVYVKDLS</sequence>
<dbReference type="PANTHER" id="PTHR47968:SF76">
    <property type="entry name" value="KINESIN-LIKE PROTEIN"/>
    <property type="match status" value="1"/>
</dbReference>
<evidence type="ECO:0000313" key="13">
    <source>
        <dbReference type="EMBL" id="CAD7656969.1"/>
    </source>
</evidence>
<dbReference type="InterPro" id="IPR027640">
    <property type="entry name" value="Kinesin-like_fam"/>
</dbReference>
<gene>
    <name evidence="13" type="ORF">ONB1V03_LOCUS13605</name>
</gene>
<evidence type="ECO:0000256" key="5">
    <source>
        <dbReference type="ARBA" id="ARBA00022840"/>
    </source>
</evidence>
<evidence type="ECO:0000313" key="14">
    <source>
        <dbReference type="Proteomes" id="UP000728032"/>
    </source>
</evidence>